<proteinExistence type="predicted"/>
<evidence type="ECO:0000313" key="2">
    <source>
        <dbReference type="EMBL" id="PSL46863.1"/>
    </source>
</evidence>
<organism evidence="2 3">
    <name type="scientific">Salsuginibacillus halophilus</name>
    <dbReference type="NCBI Taxonomy" id="517424"/>
    <lineage>
        <taxon>Bacteria</taxon>
        <taxon>Bacillati</taxon>
        <taxon>Bacillota</taxon>
        <taxon>Bacilli</taxon>
        <taxon>Bacillales</taxon>
        <taxon>Bacillaceae</taxon>
        <taxon>Salsuginibacillus</taxon>
    </lineage>
</organism>
<dbReference type="Pfam" id="PF13452">
    <property type="entry name" value="FAS1_DH_region"/>
    <property type="match status" value="1"/>
</dbReference>
<keyword evidence="3" id="KW-1185">Reference proteome</keyword>
<sequence length="145" mass="16346">MTKLKEGMTSPTFTFDVNQKVITEMAAVTARHIGVHTDVVKARAAGYHNILAPPGFHSKIWQQADLPWFNGMSGTILHLKEEVTVNTPITAGLKLSCSVELNKVRERRGQTWITQRTTAHCQKTQALLLTIYSTFLHYHDAPYNR</sequence>
<accession>A0A2P8HKW6</accession>
<protein>
    <submittedName>
        <fullName evidence="2">MaoC dehydratase-like protein</fullName>
    </submittedName>
</protein>
<dbReference type="InterPro" id="IPR029069">
    <property type="entry name" value="HotDog_dom_sf"/>
</dbReference>
<dbReference type="AlphaFoldDB" id="A0A2P8HKW6"/>
<dbReference type="InterPro" id="IPR039569">
    <property type="entry name" value="FAS1-like_DH_region"/>
</dbReference>
<dbReference type="Gene3D" id="3.10.129.10">
    <property type="entry name" value="Hotdog Thioesterase"/>
    <property type="match status" value="1"/>
</dbReference>
<evidence type="ECO:0000313" key="3">
    <source>
        <dbReference type="Proteomes" id="UP000242310"/>
    </source>
</evidence>
<reference evidence="2 3" key="1">
    <citation type="submission" date="2018-03" db="EMBL/GenBank/DDBJ databases">
        <title>Genomic Encyclopedia of Type Strains, Phase III (KMG-III): the genomes of soil and plant-associated and newly described type strains.</title>
        <authorList>
            <person name="Whitman W."/>
        </authorList>
    </citation>
    <scope>NUCLEOTIDE SEQUENCE [LARGE SCALE GENOMIC DNA]</scope>
    <source>
        <strain evidence="2 3">CGMCC 1.07653</strain>
    </source>
</reference>
<dbReference type="OrthoDB" id="160199at2"/>
<evidence type="ECO:0000259" key="1">
    <source>
        <dbReference type="Pfam" id="PF13452"/>
    </source>
</evidence>
<dbReference type="Proteomes" id="UP000242310">
    <property type="component" value="Unassembled WGS sequence"/>
</dbReference>
<dbReference type="RefSeq" id="WP_106588202.1">
    <property type="nucleotide sequence ID" value="NZ_PYAV01000005.1"/>
</dbReference>
<feature type="domain" description="FAS1-like dehydratase" evidence="1">
    <location>
        <begin position="10"/>
        <end position="111"/>
    </location>
</feature>
<name>A0A2P8HKW6_9BACI</name>
<comment type="caution">
    <text evidence="2">The sequence shown here is derived from an EMBL/GenBank/DDBJ whole genome shotgun (WGS) entry which is preliminary data.</text>
</comment>
<dbReference type="SUPFAM" id="SSF54637">
    <property type="entry name" value="Thioesterase/thiol ester dehydrase-isomerase"/>
    <property type="match status" value="1"/>
</dbReference>
<gene>
    <name evidence="2" type="ORF">B0H94_10513</name>
</gene>
<dbReference type="EMBL" id="PYAV01000005">
    <property type="protein sequence ID" value="PSL46863.1"/>
    <property type="molecule type" value="Genomic_DNA"/>
</dbReference>